<dbReference type="Gene3D" id="3.30.70.1230">
    <property type="entry name" value="Nucleotide cyclase"/>
    <property type="match status" value="1"/>
</dbReference>
<keyword evidence="3" id="KW-0547">Nucleotide-binding</keyword>
<dbReference type="CDD" id="cd07302">
    <property type="entry name" value="CHD"/>
    <property type="match status" value="1"/>
</dbReference>
<dbReference type="PANTHER" id="PTHR11920">
    <property type="entry name" value="GUANYLYL CYCLASE"/>
    <property type="match status" value="1"/>
</dbReference>
<comment type="caution">
    <text evidence="10">The sequence shown here is derived from an EMBL/GenBank/DDBJ whole genome shotgun (WGS) entry which is preliminary data.</text>
</comment>
<accession>A0A1D2N3R9</accession>
<dbReference type="AlphaFoldDB" id="A0A1D2N3R9"/>
<dbReference type="Pfam" id="PF00211">
    <property type="entry name" value="Guanylate_cyc"/>
    <property type="match status" value="1"/>
</dbReference>
<evidence type="ECO:0000256" key="8">
    <source>
        <dbReference type="SAM" id="MobiDB-lite"/>
    </source>
</evidence>
<keyword evidence="11" id="KW-1185">Reference proteome</keyword>
<sequence length="391" mass="43676">MFQMLEKYSNNLEELIRERTEQLDLEKKKTEQLLNRMLPSMVAEKLKLGLPVDPEEFSEVTIYFSDIVGFTTISAYSTPFEVVDLLNDLYTCFDATINDYNVYKVETIGDAYMCVGGAPVRTQDHADQIATMALDLLYQSGKFRIRHLPGITDLKGKGKMPTYWLSGKEGFDKELPVPPDPTESHGLDERLIIYGRTGKYPSEDDQLKVTRALFRERRSSSHEITSHRLDPLGKPGGASYALIQGESIRCLSPSEQVAHQLLNGRPTSRGLRRQFSLDQGSNYYVPPNSSNKSIFCKAPSMDDSFGEHFVTITPAQVSTEKASSSVDSQLHQAKSLDSATPSSSEPLPDNNETSASTSNKFCRLSPRSIKPFIKSSSLPVVDESIEQSEHK</sequence>
<dbReference type="InterPro" id="IPR001054">
    <property type="entry name" value="A/G_cyclase"/>
</dbReference>
<dbReference type="Proteomes" id="UP000094527">
    <property type="component" value="Unassembled WGS sequence"/>
</dbReference>
<dbReference type="InterPro" id="IPR050401">
    <property type="entry name" value="Cyclic_nucleotide_synthase"/>
</dbReference>
<dbReference type="GO" id="GO:0007168">
    <property type="term" value="P:receptor guanylyl cyclase signaling pathway"/>
    <property type="evidence" value="ECO:0007669"/>
    <property type="project" value="TreeGrafter"/>
</dbReference>
<keyword evidence="6" id="KW-0325">Glycoprotein</keyword>
<dbReference type="InterPro" id="IPR029787">
    <property type="entry name" value="Nucleotide_cyclase"/>
</dbReference>
<dbReference type="PANTHER" id="PTHR11920:SF462">
    <property type="entry name" value="GUANYLATE CYCLASE"/>
    <property type="match status" value="1"/>
</dbReference>
<evidence type="ECO:0000256" key="6">
    <source>
        <dbReference type="ARBA" id="ARBA00023180"/>
    </source>
</evidence>
<keyword evidence="4" id="KW-1133">Transmembrane helix</keyword>
<dbReference type="PROSITE" id="PS50125">
    <property type="entry name" value="GUANYLATE_CYCLASE_2"/>
    <property type="match status" value="1"/>
</dbReference>
<dbReference type="GO" id="GO:0035556">
    <property type="term" value="P:intracellular signal transduction"/>
    <property type="evidence" value="ECO:0007669"/>
    <property type="project" value="InterPro"/>
</dbReference>
<evidence type="ECO:0000313" key="11">
    <source>
        <dbReference type="Proteomes" id="UP000094527"/>
    </source>
</evidence>
<dbReference type="Gene3D" id="6.10.250.780">
    <property type="match status" value="1"/>
</dbReference>
<evidence type="ECO:0000256" key="4">
    <source>
        <dbReference type="ARBA" id="ARBA00022989"/>
    </source>
</evidence>
<dbReference type="SMART" id="SM00044">
    <property type="entry name" value="CYCc"/>
    <property type="match status" value="1"/>
</dbReference>
<keyword evidence="5" id="KW-0472">Membrane</keyword>
<dbReference type="SUPFAM" id="SSF55073">
    <property type="entry name" value="Nucleotide cyclase"/>
    <property type="match status" value="1"/>
</dbReference>
<dbReference type="EMBL" id="LJIJ01000247">
    <property type="protein sequence ID" value="ODM99902.1"/>
    <property type="molecule type" value="Genomic_DNA"/>
</dbReference>
<feature type="region of interest" description="Disordered" evidence="8">
    <location>
        <begin position="320"/>
        <end position="362"/>
    </location>
</feature>
<dbReference type="GO" id="GO:0004016">
    <property type="term" value="F:adenylate cyclase activity"/>
    <property type="evidence" value="ECO:0007669"/>
    <property type="project" value="TreeGrafter"/>
</dbReference>
<evidence type="ECO:0000256" key="2">
    <source>
        <dbReference type="ARBA" id="ARBA00022692"/>
    </source>
</evidence>
<feature type="domain" description="Guanylate cyclase" evidence="9">
    <location>
        <begin position="61"/>
        <end position="151"/>
    </location>
</feature>
<reference evidence="10 11" key="1">
    <citation type="journal article" date="2016" name="Genome Biol. Evol.">
        <title>Gene Family Evolution Reflects Adaptation to Soil Environmental Stressors in the Genome of the Collembolan Orchesella cincta.</title>
        <authorList>
            <person name="Faddeeva-Vakhrusheva A."/>
            <person name="Derks M.F."/>
            <person name="Anvar S.Y."/>
            <person name="Agamennone V."/>
            <person name="Suring W."/>
            <person name="Smit S."/>
            <person name="van Straalen N.M."/>
            <person name="Roelofs D."/>
        </authorList>
    </citation>
    <scope>NUCLEOTIDE SEQUENCE [LARGE SCALE GENOMIC DNA]</scope>
    <source>
        <tissue evidence="10">Mixed pool</tissue>
    </source>
</reference>
<evidence type="ECO:0000259" key="9">
    <source>
        <dbReference type="PROSITE" id="PS50125"/>
    </source>
</evidence>
<protein>
    <submittedName>
        <fullName evidence="10">Guanylyl cyclase GC-E</fullName>
    </submittedName>
</protein>
<dbReference type="STRING" id="48709.A0A1D2N3R9"/>
<comment type="subcellular location">
    <subcellularLocation>
        <location evidence="1">Membrane</location>
    </subcellularLocation>
</comment>
<proteinExistence type="predicted"/>
<evidence type="ECO:0000256" key="3">
    <source>
        <dbReference type="ARBA" id="ARBA00022741"/>
    </source>
</evidence>
<evidence type="ECO:0000256" key="1">
    <source>
        <dbReference type="ARBA" id="ARBA00004370"/>
    </source>
</evidence>
<dbReference type="GO" id="GO:0001653">
    <property type="term" value="F:peptide receptor activity"/>
    <property type="evidence" value="ECO:0007669"/>
    <property type="project" value="TreeGrafter"/>
</dbReference>
<organism evidence="10 11">
    <name type="scientific">Orchesella cincta</name>
    <name type="common">Springtail</name>
    <name type="synonym">Podura cincta</name>
    <dbReference type="NCBI Taxonomy" id="48709"/>
    <lineage>
        <taxon>Eukaryota</taxon>
        <taxon>Metazoa</taxon>
        <taxon>Ecdysozoa</taxon>
        <taxon>Arthropoda</taxon>
        <taxon>Hexapoda</taxon>
        <taxon>Collembola</taxon>
        <taxon>Entomobryomorpha</taxon>
        <taxon>Entomobryoidea</taxon>
        <taxon>Orchesellidae</taxon>
        <taxon>Orchesellinae</taxon>
        <taxon>Orchesella</taxon>
    </lineage>
</organism>
<feature type="compositionally biased region" description="Polar residues" evidence="8">
    <location>
        <begin position="320"/>
        <end position="360"/>
    </location>
</feature>
<evidence type="ECO:0000256" key="5">
    <source>
        <dbReference type="ARBA" id="ARBA00023136"/>
    </source>
</evidence>
<dbReference type="GO" id="GO:0004383">
    <property type="term" value="F:guanylate cyclase activity"/>
    <property type="evidence" value="ECO:0007669"/>
    <property type="project" value="TreeGrafter"/>
</dbReference>
<gene>
    <name evidence="10" type="ORF">Ocin01_06774</name>
</gene>
<dbReference type="GO" id="GO:0000166">
    <property type="term" value="F:nucleotide binding"/>
    <property type="evidence" value="ECO:0007669"/>
    <property type="project" value="UniProtKB-KW"/>
</dbReference>
<dbReference type="OrthoDB" id="1890790at2759"/>
<name>A0A1D2N3R9_ORCCI</name>
<keyword evidence="7" id="KW-0456">Lyase</keyword>
<dbReference type="GO" id="GO:0005886">
    <property type="term" value="C:plasma membrane"/>
    <property type="evidence" value="ECO:0007669"/>
    <property type="project" value="TreeGrafter"/>
</dbReference>
<keyword evidence="2" id="KW-0812">Transmembrane</keyword>
<evidence type="ECO:0000256" key="7">
    <source>
        <dbReference type="ARBA" id="ARBA00023239"/>
    </source>
</evidence>
<evidence type="ECO:0000313" key="10">
    <source>
        <dbReference type="EMBL" id="ODM99902.1"/>
    </source>
</evidence>